<evidence type="ECO:0000313" key="2">
    <source>
        <dbReference type="EMBL" id="KAK9169168.1"/>
    </source>
</evidence>
<dbReference type="EMBL" id="JBBNAF010000001">
    <property type="protein sequence ID" value="KAK9169168.1"/>
    <property type="molecule type" value="Genomic_DNA"/>
</dbReference>
<dbReference type="Proteomes" id="UP001420932">
    <property type="component" value="Unassembled WGS sequence"/>
</dbReference>
<keyword evidence="3" id="KW-1185">Reference proteome</keyword>
<name>A0AAP0LDL8_9MAGN</name>
<feature type="region of interest" description="Disordered" evidence="1">
    <location>
        <begin position="1"/>
        <end position="50"/>
    </location>
</feature>
<protein>
    <submittedName>
        <fullName evidence="2">Uncharacterized protein</fullName>
    </submittedName>
</protein>
<gene>
    <name evidence="2" type="ORF">Syun_001308</name>
</gene>
<accession>A0AAP0LDL8</accession>
<organism evidence="2 3">
    <name type="scientific">Stephania yunnanensis</name>
    <dbReference type="NCBI Taxonomy" id="152371"/>
    <lineage>
        <taxon>Eukaryota</taxon>
        <taxon>Viridiplantae</taxon>
        <taxon>Streptophyta</taxon>
        <taxon>Embryophyta</taxon>
        <taxon>Tracheophyta</taxon>
        <taxon>Spermatophyta</taxon>
        <taxon>Magnoliopsida</taxon>
        <taxon>Ranunculales</taxon>
        <taxon>Menispermaceae</taxon>
        <taxon>Menispermoideae</taxon>
        <taxon>Cissampelideae</taxon>
        <taxon>Stephania</taxon>
    </lineage>
</organism>
<comment type="caution">
    <text evidence="2">The sequence shown here is derived from an EMBL/GenBank/DDBJ whole genome shotgun (WGS) entry which is preliminary data.</text>
</comment>
<evidence type="ECO:0000256" key="1">
    <source>
        <dbReference type="SAM" id="MobiDB-lite"/>
    </source>
</evidence>
<evidence type="ECO:0000313" key="3">
    <source>
        <dbReference type="Proteomes" id="UP001420932"/>
    </source>
</evidence>
<reference evidence="2 3" key="1">
    <citation type="submission" date="2024-01" db="EMBL/GenBank/DDBJ databases">
        <title>Genome assemblies of Stephania.</title>
        <authorList>
            <person name="Yang L."/>
        </authorList>
    </citation>
    <scope>NUCLEOTIDE SEQUENCE [LARGE SCALE GENOMIC DNA]</scope>
    <source>
        <strain evidence="2">YNDBR</strain>
        <tissue evidence="2">Leaf</tissue>
    </source>
</reference>
<dbReference type="AlphaFoldDB" id="A0AAP0LDL8"/>
<proteinExistence type="predicted"/>
<sequence>MPTSGDAGQLHRKWFGRSPARQSGPAGQCAAAAADQHDAEKLTSSGAAPGRTTQLTLIQVQIDVDEEIE</sequence>